<protein>
    <submittedName>
        <fullName evidence="2">Transposase</fullName>
    </submittedName>
</protein>
<dbReference type="STRING" id="291331.XOO3093"/>
<evidence type="ECO:0000313" key="3">
    <source>
        <dbReference type="Proteomes" id="UP000006735"/>
    </source>
</evidence>
<sequence length="114" mass="12477">MIRCTTSAGRAGIKTTLRAGTLLQSSKLSLRLWMQAMYLLTSSKTNLAALELKRHLGVTYKGGLAHEAQDHAGDDRARRTANNSRDSCRSMTRIWAVNAAAASADEVRRTNSRS</sequence>
<keyword evidence="3" id="KW-1185">Reference proteome</keyword>
<feature type="compositionally biased region" description="Basic and acidic residues" evidence="1">
    <location>
        <begin position="67"/>
        <end position="78"/>
    </location>
</feature>
<dbReference type="EMBL" id="AE013598">
    <property type="protein sequence ID" value="AAW76347.1"/>
    <property type="molecule type" value="Genomic_DNA"/>
</dbReference>
<name>Q5GY74_XANOR</name>
<dbReference type="Proteomes" id="UP000006735">
    <property type="component" value="Chromosome"/>
</dbReference>
<feature type="region of interest" description="Disordered" evidence="1">
    <location>
        <begin position="67"/>
        <end position="87"/>
    </location>
</feature>
<reference evidence="2 3" key="1">
    <citation type="journal article" date="2005" name="Nucleic Acids Res.">
        <title>The genome sequence of Xanthomonas oryzae pathovar oryzae KACC10331, the bacterial blight pathogen of rice.</title>
        <authorList>
            <person name="Lee B.M."/>
            <person name="Park Y.J."/>
            <person name="Park D.S."/>
            <person name="Kang H.W."/>
            <person name="Kim J.G."/>
            <person name="Song E.S."/>
            <person name="Park I.C."/>
            <person name="Yoon U.H."/>
            <person name="Hahn J.H."/>
            <person name="Koo B.S."/>
            <person name="Lee G.B."/>
            <person name="Kim H."/>
            <person name="Park H.S."/>
            <person name="Yoon K.O."/>
            <person name="Kim J.H."/>
            <person name="Jung C.H."/>
            <person name="Koh N.H."/>
            <person name="Seo J.S."/>
            <person name="Go S.J."/>
        </authorList>
    </citation>
    <scope>NUCLEOTIDE SEQUENCE [LARGE SCALE GENOMIC DNA]</scope>
    <source>
        <strain evidence="3">KACC10331 / KXO85</strain>
    </source>
</reference>
<gene>
    <name evidence="2" type="ordered locus">XOO3093</name>
</gene>
<organism evidence="2 3">
    <name type="scientific">Xanthomonas oryzae pv. oryzae (strain KACC10331 / KXO85)</name>
    <dbReference type="NCBI Taxonomy" id="291331"/>
    <lineage>
        <taxon>Bacteria</taxon>
        <taxon>Pseudomonadati</taxon>
        <taxon>Pseudomonadota</taxon>
        <taxon>Gammaproteobacteria</taxon>
        <taxon>Lysobacterales</taxon>
        <taxon>Lysobacteraceae</taxon>
        <taxon>Xanthomonas</taxon>
    </lineage>
</organism>
<accession>Q5GY74</accession>
<proteinExistence type="predicted"/>
<evidence type="ECO:0000256" key="1">
    <source>
        <dbReference type="SAM" id="MobiDB-lite"/>
    </source>
</evidence>
<dbReference type="HOGENOM" id="CLU_2120173_0_0_6"/>
<dbReference type="AlphaFoldDB" id="Q5GY74"/>
<dbReference type="KEGG" id="xoo:XOO3093"/>
<evidence type="ECO:0000313" key="2">
    <source>
        <dbReference type="EMBL" id="AAW76347.1"/>
    </source>
</evidence>